<evidence type="ECO:0000313" key="2">
    <source>
        <dbReference type="Proteomes" id="UP001519460"/>
    </source>
</evidence>
<proteinExistence type="predicted"/>
<accession>A0ABD0JQH1</accession>
<protein>
    <submittedName>
        <fullName evidence="1">Uncharacterized protein</fullName>
    </submittedName>
</protein>
<dbReference type="Proteomes" id="UP001519460">
    <property type="component" value="Unassembled WGS sequence"/>
</dbReference>
<dbReference type="EMBL" id="JACVVK020000357">
    <property type="protein sequence ID" value="KAK7477142.1"/>
    <property type="molecule type" value="Genomic_DNA"/>
</dbReference>
<keyword evidence="2" id="KW-1185">Reference proteome</keyword>
<dbReference type="AlphaFoldDB" id="A0ABD0JQH1"/>
<name>A0ABD0JQH1_9CAEN</name>
<sequence>MGTVPKFRRFKPCLGHVDTAWDDIMREVPVQGGEYTAGAYGERRAHLGTPVKA</sequence>
<comment type="caution">
    <text evidence="1">The sequence shown here is derived from an EMBL/GenBank/DDBJ whole genome shotgun (WGS) entry which is preliminary data.</text>
</comment>
<reference evidence="1 2" key="1">
    <citation type="journal article" date="2023" name="Sci. Data">
        <title>Genome assembly of the Korean intertidal mud-creeper Batillaria attramentaria.</title>
        <authorList>
            <person name="Patra A.K."/>
            <person name="Ho P.T."/>
            <person name="Jun S."/>
            <person name="Lee S.J."/>
            <person name="Kim Y."/>
            <person name="Won Y.J."/>
        </authorList>
    </citation>
    <scope>NUCLEOTIDE SEQUENCE [LARGE SCALE GENOMIC DNA]</scope>
    <source>
        <strain evidence="1">Wonlab-2016</strain>
    </source>
</reference>
<feature type="non-terminal residue" evidence="1">
    <location>
        <position position="53"/>
    </location>
</feature>
<organism evidence="1 2">
    <name type="scientific">Batillaria attramentaria</name>
    <dbReference type="NCBI Taxonomy" id="370345"/>
    <lineage>
        <taxon>Eukaryota</taxon>
        <taxon>Metazoa</taxon>
        <taxon>Spiralia</taxon>
        <taxon>Lophotrochozoa</taxon>
        <taxon>Mollusca</taxon>
        <taxon>Gastropoda</taxon>
        <taxon>Caenogastropoda</taxon>
        <taxon>Sorbeoconcha</taxon>
        <taxon>Cerithioidea</taxon>
        <taxon>Batillariidae</taxon>
        <taxon>Batillaria</taxon>
    </lineage>
</organism>
<evidence type="ECO:0000313" key="1">
    <source>
        <dbReference type="EMBL" id="KAK7477142.1"/>
    </source>
</evidence>
<gene>
    <name evidence="1" type="ORF">BaRGS_00031628</name>
</gene>